<sequence length="329" mass="37700">MKRVLWIGALFIAFVLLIPVLGVAGQDNLDLWQKGEIKTSIVQFVEEIVDESGPYYLPPEDRIATFDMDGTILLEKPQYVVFDFAERQLLKRIEGDASLKNVQPYKAVVEKDLSYFSHDPYAENSLYAILLYATDGFTDAQYNAALAKYFAQVKDKRFGLSYDRLVYAPVVQLIDYLKAHQFTVYICSGSDPQFTRGFALEAAHITPENVIGTTVLTTWDRERKDADFVRQHEFVKPINDKEGKPVNIRNKIGRVPVFALGNSGGDFHMLEYSKAAAHSIQLIVNHDDPEREYQYKDEEMRTMCRENGWHEISMKKDFKVVFAEVDAKK</sequence>
<accession>A0ABM8B4R2</accession>
<dbReference type="InterPro" id="IPR023214">
    <property type="entry name" value="HAD_sf"/>
</dbReference>
<dbReference type="Pfam" id="PF12710">
    <property type="entry name" value="HAD"/>
    <property type="match status" value="1"/>
</dbReference>
<dbReference type="Gene3D" id="3.40.50.1000">
    <property type="entry name" value="HAD superfamily/HAD-like"/>
    <property type="match status" value="1"/>
</dbReference>
<keyword evidence="2" id="KW-1185">Reference proteome</keyword>
<evidence type="ECO:0000313" key="1">
    <source>
        <dbReference type="EMBL" id="BDQ38614.1"/>
    </source>
</evidence>
<organism evidence="1 2">
    <name type="scientific">Pseudodesulfovibrio nedwellii</name>
    <dbReference type="NCBI Taxonomy" id="2973072"/>
    <lineage>
        <taxon>Bacteria</taxon>
        <taxon>Pseudomonadati</taxon>
        <taxon>Thermodesulfobacteriota</taxon>
        <taxon>Desulfovibrionia</taxon>
        <taxon>Desulfovibrionales</taxon>
        <taxon>Desulfovibrionaceae</taxon>
    </lineage>
</organism>
<gene>
    <name evidence="1" type="ORF">SYK_29740</name>
</gene>
<dbReference type="EMBL" id="AP026709">
    <property type="protein sequence ID" value="BDQ38614.1"/>
    <property type="molecule type" value="Genomic_DNA"/>
</dbReference>
<dbReference type="SUPFAM" id="SSF56784">
    <property type="entry name" value="HAD-like"/>
    <property type="match status" value="1"/>
</dbReference>
<dbReference type="Proteomes" id="UP001317742">
    <property type="component" value="Chromosome"/>
</dbReference>
<evidence type="ECO:0000313" key="2">
    <source>
        <dbReference type="Proteomes" id="UP001317742"/>
    </source>
</evidence>
<dbReference type="RefSeq" id="WP_281761109.1">
    <property type="nucleotide sequence ID" value="NZ_AP026709.1"/>
</dbReference>
<proteinExistence type="predicted"/>
<reference evidence="1 2" key="1">
    <citation type="submission" date="2022-08" db="EMBL/GenBank/DDBJ databases">
        <title>Genome Sequence of the sulphate-reducing bacterium, Pseudodesulfovibrio sp. SYK.</title>
        <authorList>
            <person name="Kondo R."/>
            <person name="Kataoka T."/>
        </authorList>
    </citation>
    <scope>NUCLEOTIDE SEQUENCE [LARGE SCALE GENOMIC DNA]</scope>
    <source>
        <strain evidence="1 2">SYK</strain>
    </source>
</reference>
<name>A0ABM8B4R2_9BACT</name>
<protein>
    <submittedName>
        <fullName evidence="1">Acid phosphatase</fullName>
    </submittedName>
</protein>
<dbReference type="InterPro" id="IPR036412">
    <property type="entry name" value="HAD-like_sf"/>
</dbReference>